<keyword evidence="8" id="KW-0961">Cell wall biogenesis/degradation</keyword>
<dbReference type="PANTHER" id="PTHR30404">
    <property type="entry name" value="N-ACETYLMURAMOYL-L-ALANINE AMIDASE"/>
    <property type="match status" value="1"/>
</dbReference>
<comment type="catalytic activity">
    <reaction evidence="1">
        <text>Hydrolyzes the link between N-acetylmuramoyl residues and L-amino acid residues in certain cell-wall glycopeptides.</text>
        <dbReference type="EC" id="3.5.1.28"/>
    </reaction>
</comment>
<sequence>MKASGLKRRVLLQGGSIALMLGVHQIARGATILAVRVWPAADYTRVTIESDARLHSQQLVVGSPPRLAVDIEGIDLNPELRDLVGKIKPGDPYINGLRVGQNAPKVVRIVFDLKQAVVPQVFSLAPIAAYKHRLVLDLYPEKAIDPMEALITERLREAPRGSSSGGNNGAVASAPAVPPPAAPSSGLAPDGGPPILVRPSPNVPAPRPVPDSIAPSPARPPATAAGPAPDPLGELMAQQSTRPGPVVPPAPPIAAAVPAAPPAPVASARGGATASRTDRIIIVALDPGHGGEDPGAIGPNGTREKDIVLQIAHRLRDRINASSVNGNPMRAFLTRDADFFVPLGVRVQKARRVQADLFVSIHADAFTTPAARGASVFALSQSGASSSAARWLANKENEADKVGGVNVGNHEVQVQRALLDMSTTAQINDSLKLGGAMLGEIRGIGARLHKPAVEQAGFAVLKAPDIPSVLVETAFISNPEEEANLRSVSYQESLSDALMRGIQRYFAQNPPLARSRQL</sequence>
<dbReference type="Pfam" id="PF01520">
    <property type="entry name" value="Amidase_3"/>
    <property type="match status" value="1"/>
</dbReference>
<dbReference type="Gene3D" id="2.60.40.3500">
    <property type="match status" value="1"/>
</dbReference>
<dbReference type="GO" id="GO:0071555">
    <property type="term" value="P:cell wall organization"/>
    <property type="evidence" value="ECO:0007669"/>
    <property type="project" value="UniProtKB-KW"/>
</dbReference>
<comment type="similarity">
    <text evidence="3">Belongs to the N-acetylmuramoyl-L-alanine amidase 3 family.</text>
</comment>
<dbReference type="Pfam" id="PF11741">
    <property type="entry name" value="AMIN"/>
    <property type="match status" value="1"/>
</dbReference>
<keyword evidence="5" id="KW-0732">Signal</keyword>
<feature type="domain" description="MurNAc-LAA" evidence="11">
    <location>
        <begin position="347"/>
        <end position="503"/>
    </location>
</feature>
<dbReference type="InterPro" id="IPR002508">
    <property type="entry name" value="MurNAc-LAA_cat"/>
</dbReference>
<comment type="subcellular location">
    <subcellularLocation>
        <location evidence="2">Periplasm</location>
    </subcellularLocation>
</comment>
<evidence type="ECO:0000256" key="4">
    <source>
        <dbReference type="ARBA" id="ARBA00011901"/>
    </source>
</evidence>
<feature type="compositionally biased region" description="Low complexity" evidence="10">
    <location>
        <begin position="183"/>
        <end position="200"/>
    </location>
</feature>
<protein>
    <recommendedName>
        <fullName evidence="9">N-acetylmuramoyl-L-alanine amidase AmiC</fullName>
        <ecNumber evidence="4">3.5.1.28</ecNumber>
    </recommendedName>
</protein>
<evidence type="ECO:0000256" key="7">
    <source>
        <dbReference type="ARBA" id="ARBA00022801"/>
    </source>
</evidence>
<dbReference type="Proteomes" id="UP000319722">
    <property type="component" value="Unassembled WGS sequence"/>
</dbReference>
<name>A0A561BA20_9BURK</name>
<dbReference type="GO" id="GO:0008745">
    <property type="term" value="F:N-acetylmuramoyl-L-alanine amidase activity"/>
    <property type="evidence" value="ECO:0007669"/>
    <property type="project" value="UniProtKB-EC"/>
</dbReference>
<gene>
    <name evidence="12" type="ORF">FB547_1164</name>
</gene>
<accession>A0A561BA20</accession>
<evidence type="ECO:0000256" key="9">
    <source>
        <dbReference type="ARBA" id="ARBA00074581"/>
    </source>
</evidence>
<dbReference type="OrthoDB" id="9806267at2"/>
<dbReference type="InterPro" id="IPR021731">
    <property type="entry name" value="AMIN_dom"/>
</dbReference>
<dbReference type="RefSeq" id="WP_145747235.1">
    <property type="nucleotide sequence ID" value="NZ_VIVL01000016.1"/>
</dbReference>
<dbReference type="SMART" id="SM00646">
    <property type="entry name" value="Ami_3"/>
    <property type="match status" value="1"/>
</dbReference>
<evidence type="ECO:0000256" key="1">
    <source>
        <dbReference type="ARBA" id="ARBA00001561"/>
    </source>
</evidence>
<evidence type="ECO:0000256" key="5">
    <source>
        <dbReference type="ARBA" id="ARBA00022729"/>
    </source>
</evidence>
<dbReference type="AlphaFoldDB" id="A0A561BA20"/>
<evidence type="ECO:0000256" key="8">
    <source>
        <dbReference type="ARBA" id="ARBA00023316"/>
    </source>
</evidence>
<evidence type="ECO:0000256" key="2">
    <source>
        <dbReference type="ARBA" id="ARBA00004418"/>
    </source>
</evidence>
<keyword evidence="7" id="KW-0378">Hydrolase</keyword>
<reference evidence="12 13" key="1">
    <citation type="submission" date="2019-06" db="EMBL/GenBank/DDBJ databases">
        <title>Sorghum-associated microbial communities from plants grown in Nebraska, USA.</title>
        <authorList>
            <person name="Schachtman D."/>
        </authorList>
    </citation>
    <scope>NUCLEOTIDE SEQUENCE [LARGE SCALE GENOMIC DNA]</scope>
    <source>
        <strain evidence="12 13">T529</strain>
    </source>
</reference>
<evidence type="ECO:0000313" key="13">
    <source>
        <dbReference type="Proteomes" id="UP000319722"/>
    </source>
</evidence>
<dbReference type="EC" id="3.5.1.28" evidence="4"/>
<evidence type="ECO:0000259" key="11">
    <source>
        <dbReference type="SMART" id="SM00646"/>
    </source>
</evidence>
<evidence type="ECO:0000256" key="6">
    <source>
        <dbReference type="ARBA" id="ARBA00022764"/>
    </source>
</evidence>
<dbReference type="Gene3D" id="3.40.630.40">
    <property type="entry name" value="Zn-dependent exopeptidases"/>
    <property type="match status" value="1"/>
</dbReference>
<evidence type="ECO:0000313" key="12">
    <source>
        <dbReference type="EMBL" id="TWD75677.1"/>
    </source>
</evidence>
<evidence type="ECO:0000256" key="3">
    <source>
        <dbReference type="ARBA" id="ARBA00010860"/>
    </source>
</evidence>
<dbReference type="PANTHER" id="PTHR30404:SF0">
    <property type="entry name" value="N-ACETYLMURAMOYL-L-ALANINE AMIDASE AMIC"/>
    <property type="match status" value="1"/>
</dbReference>
<dbReference type="CDD" id="cd02696">
    <property type="entry name" value="MurNAc-LAA"/>
    <property type="match status" value="1"/>
</dbReference>
<dbReference type="SUPFAM" id="SSF53187">
    <property type="entry name" value="Zn-dependent exopeptidases"/>
    <property type="match status" value="1"/>
</dbReference>
<dbReference type="EMBL" id="VIVL01000016">
    <property type="protein sequence ID" value="TWD75677.1"/>
    <property type="molecule type" value="Genomic_DNA"/>
</dbReference>
<comment type="caution">
    <text evidence="12">The sequence shown here is derived from an EMBL/GenBank/DDBJ whole genome shotgun (WGS) entry which is preliminary data.</text>
</comment>
<dbReference type="FunFam" id="3.40.630.40:FF:000001">
    <property type="entry name" value="N-acetylmuramoyl-L-alanine amidase"/>
    <property type="match status" value="1"/>
</dbReference>
<dbReference type="GO" id="GO:0030288">
    <property type="term" value="C:outer membrane-bounded periplasmic space"/>
    <property type="evidence" value="ECO:0007669"/>
    <property type="project" value="TreeGrafter"/>
</dbReference>
<keyword evidence="6" id="KW-0574">Periplasm</keyword>
<dbReference type="InterPro" id="IPR050695">
    <property type="entry name" value="N-acetylmuramoyl_amidase_3"/>
</dbReference>
<proteinExistence type="inferred from homology"/>
<dbReference type="GO" id="GO:0009253">
    <property type="term" value="P:peptidoglycan catabolic process"/>
    <property type="evidence" value="ECO:0007669"/>
    <property type="project" value="InterPro"/>
</dbReference>
<organism evidence="12 13">
    <name type="scientific">Variovorax beijingensis</name>
    <dbReference type="NCBI Taxonomy" id="2496117"/>
    <lineage>
        <taxon>Bacteria</taxon>
        <taxon>Pseudomonadati</taxon>
        <taxon>Pseudomonadota</taxon>
        <taxon>Betaproteobacteria</taxon>
        <taxon>Burkholderiales</taxon>
        <taxon>Comamonadaceae</taxon>
        <taxon>Variovorax</taxon>
    </lineage>
</organism>
<feature type="region of interest" description="Disordered" evidence="10">
    <location>
        <begin position="158"/>
        <end position="253"/>
    </location>
</feature>
<evidence type="ECO:0000256" key="10">
    <source>
        <dbReference type="SAM" id="MobiDB-lite"/>
    </source>
</evidence>